<feature type="region of interest" description="Disordered" evidence="3">
    <location>
        <begin position="91"/>
        <end position="112"/>
    </location>
</feature>
<dbReference type="EMBL" id="CP120631">
    <property type="protein sequence ID" value="WEW61963.1"/>
    <property type="molecule type" value="Genomic_DNA"/>
</dbReference>
<dbReference type="InterPro" id="IPR058565">
    <property type="entry name" value="Ig_TRAPPC9_Trs120_1st"/>
</dbReference>
<dbReference type="GO" id="GO:0005802">
    <property type="term" value="C:trans-Golgi network"/>
    <property type="evidence" value="ECO:0007669"/>
    <property type="project" value="TreeGrafter"/>
</dbReference>
<feature type="domain" description="Trs120/TRAPPC9 N-terminal" evidence="4">
    <location>
        <begin position="6"/>
        <end position="353"/>
    </location>
</feature>
<dbReference type="Pfam" id="PF26283">
    <property type="entry name" value="Ig_TRAPPC9-Trs120_4th"/>
    <property type="match status" value="1"/>
</dbReference>
<dbReference type="Pfam" id="PF26282">
    <property type="entry name" value="Ig_TRAPPC9-Trs120_3rd"/>
    <property type="match status" value="1"/>
</dbReference>
<evidence type="ECO:0000259" key="4">
    <source>
        <dbReference type="Pfam" id="PF08626"/>
    </source>
</evidence>
<dbReference type="Proteomes" id="UP001219355">
    <property type="component" value="Chromosome 5"/>
</dbReference>
<dbReference type="InterPro" id="IPR058564">
    <property type="entry name" value="TPR_TRAPPC9_Trs120"/>
</dbReference>
<feature type="compositionally biased region" description="Polar residues" evidence="3">
    <location>
        <begin position="1095"/>
        <end position="1110"/>
    </location>
</feature>
<dbReference type="InterPro" id="IPR058567">
    <property type="entry name" value="Ig_TRAPPC9_Trs120_3rd"/>
</dbReference>
<dbReference type="Pfam" id="PF08626">
    <property type="entry name" value="TRAPPC9-Trs120"/>
    <property type="match status" value="1"/>
</dbReference>
<feature type="region of interest" description="Disordered" evidence="3">
    <location>
        <begin position="1095"/>
        <end position="1117"/>
    </location>
</feature>
<feature type="compositionally biased region" description="Basic and acidic residues" evidence="3">
    <location>
        <begin position="208"/>
        <end position="217"/>
    </location>
</feature>
<evidence type="ECO:0000259" key="6">
    <source>
        <dbReference type="Pfam" id="PF26254"/>
    </source>
</evidence>
<protein>
    <recommendedName>
        <fullName evidence="11">Hypercellular protein HypA</fullName>
    </recommendedName>
</protein>
<dbReference type="Pfam" id="PF26251">
    <property type="entry name" value="TPR_TRAPPC9-Trs120"/>
    <property type="match status" value="1"/>
</dbReference>
<evidence type="ECO:0000256" key="2">
    <source>
        <dbReference type="ARBA" id="ARBA00023034"/>
    </source>
</evidence>
<gene>
    <name evidence="9" type="ORF">PRK78_007463</name>
</gene>
<dbReference type="InterPro" id="IPR058563">
    <property type="entry name" value="Trs120_TRAPPC9_N"/>
</dbReference>
<evidence type="ECO:0000256" key="1">
    <source>
        <dbReference type="ARBA" id="ARBA00004555"/>
    </source>
</evidence>
<name>A0AAF0ILP6_9EURO</name>
<evidence type="ECO:0000313" key="9">
    <source>
        <dbReference type="EMBL" id="WEW61963.1"/>
    </source>
</evidence>
<evidence type="ECO:0000259" key="8">
    <source>
        <dbReference type="Pfam" id="PF26283"/>
    </source>
</evidence>
<feature type="domain" description="Trs120/TRAPPC9 third Ig-like" evidence="7">
    <location>
        <begin position="1072"/>
        <end position="1278"/>
    </location>
</feature>
<evidence type="ECO:0000259" key="5">
    <source>
        <dbReference type="Pfam" id="PF26251"/>
    </source>
</evidence>
<feature type="domain" description="Trs120/TRAPPC9 TPR region" evidence="5">
    <location>
        <begin position="393"/>
        <end position="708"/>
    </location>
</feature>
<evidence type="ECO:0000313" key="10">
    <source>
        <dbReference type="Proteomes" id="UP001219355"/>
    </source>
</evidence>
<evidence type="ECO:0000259" key="7">
    <source>
        <dbReference type="Pfam" id="PF26282"/>
    </source>
</evidence>
<sequence>MAVDPISPIAPARLRTLLLPIGRIKRSRFFELSSRLQAQNVVRLGDVSPIGRPNRMPPTSHLDLFPFELFREPLAILAIADGKELLESRGTDEALPERSANGIKDPPNPHPPGLKDLVAALNELRESYPRSLIRQLLIFDYEGVKSLINGPDDVTWIPSPAASRTTTMKTLMCDISSLMLKELANFAESLQEWPSIDSPKASSWGPRRTTDTRPADKLKHRMTMPAQLPSQPNAPPNHHSDTELTTQPFQSPTTFDEITRSIQLANRTTAALKSGSNPGSKEHSRERMSVQGLASINELSKTRFQARLKVVVGLLHLQAGIWPEAMKELVEGATGARTGSDYIWHAKALEGILPRLTKPPDTSDKSTPKVLPISGHLELGANSESRVLCLQALANLLPDISNHILNLYTRATNITDEPLPQLVFSQTTIRLASLLATAYIRDGLLDDNGLKRIVMNCPLEPVRLSDRPRGYMVLRKTEIASFVFRALPLSPAAEIPITDSVQIFAGITAVLTVLGFERKRGFVLKELLMISITGLVQARKIGAAEMGIHPAAGLSALNNEAFDLNALDIGCGNTENSMRDVLAFVASIYGAPSAMGHSDGSNPNTTENQLVHDSVDAITERANNGSYLASYGDISLKVDILKACIDFSEALPDFQGVLQFTAELLYTIKGSIMLSSDNNNVPPILPPEEQVRLYNNIKRTVGAARRLGRPDMEAEYWDDFMLRSVEVLGTADVKQPVQRSKKDYGMSTISEERGKKSPFIYSAFSKAAAGRSESVVIAGEQYAVKVVLQNPYEFDVEVESLRLEGSGVSFEGETHGLWLRPFSLEEKAVSLLATTEGTLKITGCIAKVKFCRQRRFPIFNKSWKPEFKHKLKRTGLAAKKLPSERPLSWGSIQSENGRTPVRTGPEPHHLLVNVIKSQPIVEIESSSLSQNAIMVLEGQTSTFDITLRNLSSCPVDLIFFTFQDSTAKRLQTAISNKDNLPSDVHELEYQLSENPALRLSRLSRPLSGNEQIRISPGDASTFTVEVFGKPGLNDAEVYIDYGYTGTSCSKIPETFYTRQLSFPITVTVNASVELRHCDILPFNHDFSWLNRQRRNTANSNEERTATSTFDASGRAPGAKQSFTATLSRIGIEPYGFDHCLLLLDVRNSWQNPLCASILVVRPSAESTTPLNTESVGYEVTDSLQPGHTTRLVVVAPRIFLDNPHKAIPSLGHANKRQFVVSARKVSYETEASRREAFWFREELLKLLRGTWKDEVTGHEGTISLRGITLSSEAVNVLRLDDIEITFSISPLHDEQNESAGVDDPGYKAAIQTGYSKFTISTNSFLTLRVTIFNRSSRPVHPLLRLIPSLRHQPPAIALELTRRLSWTGMLQRALPILGPGQTTEALLGLTALCRGEYEIGALVEEVRRLDLRSSSLRPGTGDDVDKNANLHDATKESTDDHDIFFEGFEQKERRIWHARVPCLLSARD</sequence>
<keyword evidence="10" id="KW-1185">Reference proteome</keyword>
<feature type="region of interest" description="Disordered" evidence="3">
    <location>
        <begin position="195"/>
        <end position="248"/>
    </location>
</feature>
<accession>A0AAF0ILP6</accession>
<reference evidence="9" key="1">
    <citation type="submission" date="2023-03" db="EMBL/GenBank/DDBJ databases">
        <title>Emydomyces testavorans Genome Sequence.</title>
        <authorList>
            <person name="Hoyer L."/>
        </authorList>
    </citation>
    <scope>NUCLEOTIDE SEQUENCE</scope>
    <source>
        <strain evidence="9">16-2883</strain>
    </source>
</reference>
<comment type="subcellular location">
    <subcellularLocation>
        <location evidence="1">Golgi apparatus</location>
    </subcellularLocation>
</comment>
<feature type="domain" description="Trs120/TRAPPC9 fourth Ig-like" evidence="8">
    <location>
        <begin position="1282"/>
        <end position="1467"/>
    </location>
</feature>
<dbReference type="Pfam" id="PF26280">
    <property type="entry name" value="Ig_TRAPPC9-Trs120_2nd"/>
    <property type="match status" value="1"/>
</dbReference>
<dbReference type="InterPro" id="IPR058568">
    <property type="entry name" value="Ig_TRAPPC9_Trs120_4th"/>
</dbReference>
<dbReference type="Pfam" id="PF26254">
    <property type="entry name" value="Ig_TRAPPC9-Trs120_1st"/>
    <property type="match status" value="1"/>
</dbReference>
<keyword evidence="2" id="KW-0333">Golgi apparatus</keyword>
<evidence type="ECO:0008006" key="11">
    <source>
        <dbReference type="Google" id="ProtNLM"/>
    </source>
</evidence>
<evidence type="ECO:0000256" key="3">
    <source>
        <dbReference type="SAM" id="MobiDB-lite"/>
    </source>
</evidence>
<proteinExistence type="predicted"/>
<dbReference type="PANTHER" id="PTHR21512">
    <property type="entry name" value="TRAFFICKING PROTEIN PARTICLE COMPLEX SUBUNIT 9"/>
    <property type="match status" value="1"/>
</dbReference>
<organism evidence="9 10">
    <name type="scientific">Emydomyces testavorans</name>
    <dbReference type="NCBI Taxonomy" id="2070801"/>
    <lineage>
        <taxon>Eukaryota</taxon>
        <taxon>Fungi</taxon>
        <taxon>Dikarya</taxon>
        <taxon>Ascomycota</taxon>
        <taxon>Pezizomycotina</taxon>
        <taxon>Eurotiomycetes</taxon>
        <taxon>Eurotiomycetidae</taxon>
        <taxon>Onygenales</taxon>
        <taxon>Nannizziopsiaceae</taxon>
        <taxon>Emydomyces</taxon>
    </lineage>
</organism>
<dbReference type="PANTHER" id="PTHR21512:SF5">
    <property type="entry name" value="TRAFFICKING PROTEIN PARTICLE COMPLEX SUBUNIT 9"/>
    <property type="match status" value="1"/>
</dbReference>
<feature type="domain" description="Trs120/TRAPPC9 first Ig-like" evidence="6">
    <location>
        <begin position="722"/>
        <end position="916"/>
    </location>
</feature>
<dbReference type="InterPro" id="IPR013935">
    <property type="entry name" value="Trs120_TRAPPC9"/>
</dbReference>